<dbReference type="AlphaFoldDB" id="A0A9J5ZGU9"/>
<name>A0A9J5ZGU9_SOLCO</name>
<gene>
    <name evidence="1" type="ORF">H5410_022005</name>
</gene>
<evidence type="ECO:0000313" key="2">
    <source>
        <dbReference type="Proteomes" id="UP000824120"/>
    </source>
</evidence>
<dbReference type="EMBL" id="JACXVP010000004">
    <property type="protein sequence ID" value="KAG5610724.1"/>
    <property type="molecule type" value="Genomic_DNA"/>
</dbReference>
<sequence>MRHSNVIICTFISMQVDIPKQMFYKIIRRTPNLKELQILQSIDPNMIFSRDIFHKRYLYTMGSHGFAG</sequence>
<accession>A0A9J5ZGU9</accession>
<evidence type="ECO:0000313" key="1">
    <source>
        <dbReference type="EMBL" id="KAG5610724.1"/>
    </source>
</evidence>
<reference evidence="1 2" key="1">
    <citation type="submission" date="2020-09" db="EMBL/GenBank/DDBJ databases">
        <title>De no assembly of potato wild relative species, Solanum commersonii.</title>
        <authorList>
            <person name="Cho K."/>
        </authorList>
    </citation>
    <scope>NUCLEOTIDE SEQUENCE [LARGE SCALE GENOMIC DNA]</scope>
    <source>
        <strain evidence="1">LZ3.2</strain>
        <tissue evidence="1">Leaf</tissue>
    </source>
</reference>
<proteinExistence type="predicted"/>
<protein>
    <submittedName>
        <fullName evidence="1">Uncharacterized protein</fullName>
    </submittedName>
</protein>
<dbReference type="Proteomes" id="UP000824120">
    <property type="component" value="Chromosome 4"/>
</dbReference>
<keyword evidence="2" id="KW-1185">Reference proteome</keyword>
<comment type="caution">
    <text evidence="1">The sequence shown here is derived from an EMBL/GenBank/DDBJ whole genome shotgun (WGS) entry which is preliminary data.</text>
</comment>
<organism evidence="1 2">
    <name type="scientific">Solanum commersonii</name>
    <name type="common">Commerson's wild potato</name>
    <name type="synonym">Commerson's nightshade</name>
    <dbReference type="NCBI Taxonomy" id="4109"/>
    <lineage>
        <taxon>Eukaryota</taxon>
        <taxon>Viridiplantae</taxon>
        <taxon>Streptophyta</taxon>
        <taxon>Embryophyta</taxon>
        <taxon>Tracheophyta</taxon>
        <taxon>Spermatophyta</taxon>
        <taxon>Magnoliopsida</taxon>
        <taxon>eudicotyledons</taxon>
        <taxon>Gunneridae</taxon>
        <taxon>Pentapetalae</taxon>
        <taxon>asterids</taxon>
        <taxon>lamiids</taxon>
        <taxon>Solanales</taxon>
        <taxon>Solanaceae</taxon>
        <taxon>Solanoideae</taxon>
        <taxon>Solaneae</taxon>
        <taxon>Solanum</taxon>
    </lineage>
</organism>